<proteinExistence type="predicted"/>
<protein>
    <recommendedName>
        <fullName evidence="2">Fumarylacetoacetase-like C-terminal domain-containing protein</fullName>
    </recommendedName>
</protein>
<accession>A0A0F8ZY73</accession>
<feature type="domain" description="Fumarylacetoacetase-like C-terminal" evidence="2">
    <location>
        <begin position="12"/>
        <end position="170"/>
    </location>
</feature>
<dbReference type="EMBL" id="LAZR01045441">
    <property type="protein sequence ID" value="KKK98862.1"/>
    <property type="molecule type" value="Genomic_DNA"/>
</dbReference>
<dbReference type="Gene3D" id="3.90.850.10">
    <property type="entry name" value="Fumarylacetoacetase-like, C-terminal domain"/>
    <property type="match status" value="1"/>
</dbReference>
<organism evidence="3">
    <name type="scientific">marine sediment metagenome</name>
    <dbReference type="NCBI Taxonomy" id="412755"/>
    <lineage>
        <taxon>unclassified sequences</taxon>
        <taxon>metagenomes</taxon>
        <taxon>ecological metagenomes</taxon>
    </lineage>
</organism>
<dbReference type="PANTHER" id="PTHR11820:SF7">
    <property type="entry name" value="ACYLPYRUVASE FAHD1, MITOCHONDRIAL"/>
    <property type="match status" value="1"/>
</dbReference>
<dbReference type="InterPro" id="IPR036663">
    <property type="entry name" value="Fumarylacetoacetase_C_sf"/>
</dbReference>
<feature type="non-terminal residue" evidence="3">
    <location>
        <position position="170"/>
    </location>
</feature>
<dbReference type="GO" id="GO:0018773">
    <property type="term" value="F:acetylpyruvate hydrolase activity"/>
    <property type="evidence" value="ECO:0007669"/>
    <property type="project" value="TreeGrafter"/>
</dbReference>
<dbReference type="GO" id="GO:0046872">
    <property type="term" value="F:metal ion binding"/>
    <property type="evidence" value="ECO:0007669"/>
    <property type="project" value="UniProtKB-KW"/>
</dbReference>
<dbReference type="AlphaFoldDB" id="A0A0F8ZY73"/>
<comment type="caution">
    <text evidence="3">The sequence shown here is derived from an EMBL/GenBank/DDBJ whole genome shotgun (WGS) entry which is preliminary data.</text>
</comment>
<sequence length="170" mass="19866">MIIGNTDIKPTKIICIGRNYVEHAKELDSPVPTEPVFFVKTLNSLITNGTAIIYPRILFETEEFNRVDHEVELAFIIQKKCKKIEPENVYNYIQGFSIFLDITARKMQIFDRNRNLPWYRSKNFDTFSVIGPRIVSLNEIKDPHNLKIELKVNGEVKQSSNTRYMIFKIP</sequence>
<evidence type="ECO:0000259" key="2">
    <source>
        <dbReference type="Pfam" id="PF01557"/>
    </source>
</evidence>
<reference evidence="3" key="1">
    <citation type="journal article" date="2015" name="Nature">
        <title>Complex archaea that bridge the gap between prokaryotes and eukaryotes.</title>
        <authorList>
            <person name="Spang A."/>
            <person name="Saw J.H."/>
            <person name="Jorgensen S.L."/>
            <person name="Zaremba-Niedzwiedzka K."/>
            <person name="Martijn J."/>
            <person name="Lind A.E."/>
            <person name="van Eijk R."/>
            <person name="Schleper C."/>
            <person name="Guy L."/>
            <person name="Ettema T.J."/>
        </authorList>
    </citation>
    <scope>NUCLEOTIDE SEQUENCE</scope>
</reference>
<dbReference type="PANTHER" id="PTHR11820">
    <property type="entry name" value="ACYLPYRUVASE"/>
    <property type="match status" value="1"/>
</dbReference>
<evidence type="ECO:0000256" key="1">
    <source>
        <dbReference type="ARBA" id="ARBA00022723"/>
    </source>
</evidence>
<evidence type="ECO:0000313" key="3">
    <source>
        <dbReference type="EMBL" id="KKK98862.1"/>
    </source>
</evidence>
<gene>
    <name evidence="3" type="ORF">LCGC14_2638490</name>
</gene>
<keyword evidence="1" id="KW-0479">Metal-binding</keyword>
<dbReference type="Pfam" id="PF01557">
    <property type="entry name" value="FAA_hydrolase"/>
    <property type="match status" value="1"/>
</dbReference>
<name>A0A0F8ZY73_9ZZZZ</name>
<dbReference type="InterPro" id="IPR011234">
    <property type="entry name" value="Fumarylacetoacetase-like_C"/>
</dbReference>
<dbReference type="SUPFAM" id="SSF56529">
    <property type="entry name" value="FAH"/>
    <property type="match status" value="1"/>
</dbReference>